<proteinExistence type="predicted"/>
<evidence type="ECO:0000313" key="3">
    <source>
        <dbReference type="Proteomes" id="UP001152320"/>
    </source>
</evidence>
<dbReference type="Proteomes" id="UP001152320">
    <property type="component" value="Chromosome 9"/>
</dbReference>
<organism evidence="2 3">
    <name type="scientific">Holothuria leucospilota</name>
    <name type="common">Black long sea cucumber</name>
    <name type="synonym">Mertensiothuria leucospilota</name>
    <dbReference type="NCBI Taxonomy" id="206669"/>
    <lineage>
        <taxon>Eukaryota</taxon>
        <taxon>Metazoa</taxon>
        <taxon>Echinodermata</taxon>
        <taxon>Eleutherozoa</taxon>
        <taxon>Echinozoa</taxon>
        <taxon>Holothuroidea</taxon>
        <taxon>Aspidochirotacea</taxon>
        <taxon>Aspidochirotida</taxon>
        <taxon>Holothuriidae</taxon>
        <taxon>Holothuria</taxon>
    </lineage>
</organism>
<gene>
    <name evidence="2" type="ORF">HOLleu_20316</name>
</gene>
<dbReference type="AlphaFoldDB" id="A0A9Q1C1B0"/>
<feature type="compositionally biased region" description="Basic and acidic residues" evidence="1">
    <location>
        <begin position="1"/>
        <end position="11"/>
    </location>
</feature>
<feature type="compositionally biased region" description="Polar residues" evidence="1">
    <location>
        <begin position="32"/>
        <end position="42"/>
    </location>
</feature>
<accession>A0A9Q1C1B0</accession>
<keyword evidence="3" id="KW-1185">Reference proteome</keyword>
<sequence length="76" mass="8505">MPCDYLPRENKQVVTKQLTKPTEAPVPRRDTLTNNGKSNSEGAGSDGEDSDNKDILHNYARFLLQTEDSGQECQDH</sequence>
<protein>
    <submittedName>
        <fullName evidence="2">Uncharacterized protein</fullName>
    </submittedName>
</protein>
<dbReference type="EMBL" id="JAIZAY010000009">
    <property type="protein sequence ID" value="KAJ8036365.1"/>
    <property type="molecule type" value="Genomic_DNA"/>
</dbReference>
<feature type="region of interest" description="Disordered" evidence="1">
    <location>
        <begin position="1"/>
        <end position="54"/>
    </location>
</feature>
<comment type="caution">
    <text evidence="2">The sequence shown here is derived from an EMBL/GenBank/DDBJ whole genome shotgun (WGS) entry which is preliminary data.</text>
</comment>
<name>A0A9Q1C1B0_HOLLE</name>
<evidence type="ECO:0000313" key="2">
    <source>
        <dbReference type="EMBL" id="KAJ8036365.1"/>
    </source>
</evidence>
<reference evidence="2" key="1">
    <citation type="submission" date="2021-10" db="EMBL/GenBank/DDBJ databases">
        <title>Tropical sea cucumber genome reveals ecological adaptation and Cuvierian tubules defense mechanism.</title>
        <authorList>
            <person name="Chen T."/>
        </authorList>
    </citation>
    <scope>NUCLEOTIDE SEQUENCE</scope>
    <source>
        <strain evidence="2">Nanhai2018</strain>
        <tissue evidence="2">Muscle</tissue>
    </source>
</reference>
<evidence type="ECO:0000256" key="1">
    <source>
        <dbReference type="SAM" id="MobiDB-lite"/>
    </source>
</evidence>